<dbReference type="Proteomes" id="UP000626092">
    <property type="component" value="Unassembled WGS sequence"/>
</dbReference>
<evidence type="ECO:0000313" key="2">
    <source>
        <dbReference type="EMBL" id="KAF7124938.1"/>
    </source>
</evidence>
<reference evidence="2" key="1">
    <citation type="submission" date="2019-11" db="EMBL/GenBank/DDBJ databases">
        <authorList>
            <person name="Liu Y."/>
            <person name="Hou J."/>
            <person name="Li T.-Q."/>
            <person name="Guan C.-H."/>
            <person name="Wu X."/>
            <person name="Wu H.-Z."/>
            <person name="Ling F."/>
            <person name="Zhang R."/>
            <person name="Shi X.-G."/>
            <person name="Ren J.-P."/>
            <person name="Chen E.-F."/>
            <person name="Sun J.-M."/>
        </authorList>
    </citation>
    <scope>NUCLEOTIDE SEQUENCE</scope>
    <source>
        <strain evidence="2">Adult_tree_wgs_1</strain>
        <tissue evidence="2">Leaves</tissue>
    </source>
</reference>
<protein>
    <submittedName>
        <fullName evidence="2">Uncharacterized protein</fullName>
    </submittedName>
</protein>
<accession>A0A834L9J1</accession>
<comment type="caution">
    <text evidence="2">The sequence shown here is derived from an EMBL/GenBank/DDBJ whole genome shotgun (WGS) entry which is preliminary data.</text>
</comment>
<proteinExistence type="predicted"/>
<dbReference type="AlphaFoldDB" id="A0A834L9J1"/>
<sequence length="177" mass="19345">MEMVSMENSAAIHQIIATAPPSSHPLPRSIALCHHHHHLLLLLHCRHGRPPVPQVPPLHNRKRSHTAAVYAAGAAAAMDGVVATALQSILHRVHQAAERSDRSFDWINHCRRLPMSSSSPATTASSSSPTTTAARFTSYQKWPSIWSIALLDGRKKGRDSSQIDGFDGEEDENDEDG</sequence>
<evidence type="ECO:0000313" key="3">
    <source>
        <dbReference type="Proteomes" id="UP000626092"/>
    </source>
</evidence>
<dbReference type="EMBL" id="WJXA01000012">
    <property type="protein sequence ID" value="KAF7124938.1"/>
    <property type="molecule type" value="Genomic_DNA"/>
</dbReference>
<name>A0A834L9J1_RHOSS</name>
<feature type="compositionally biased region" description="Acidic residues" evidence="1">
    <location>
        <begin position="166"/>
        <end position="177"/>
    </location>
</feature>
<feature type="region of interest" description="Disordered" evidence="1">
    <location>
        <begin position="154"/>
        <end position="177"/>
    </location>
</feature>
<evidence type="ECO:0000256" key="1">
    <source>
        <dbReference type="SAM" id="MobiDB-lite"/>
    </source>
</evidence>
<gene>
    <name evidence="2" type="ORF">RHSIM_Rhsim12G0096000</name>
</gene>
<keyword evidence="3" id="KW-1185">Reference proteome</keyword>
<organism evidence="2 3">
    <name type="scientific">Rhododendron simsii</name>
    <name type="common">Sims's rhododendron</name>
    <dbReference type="NCBI Taxonomy" id="118357"/>
    <lineage>
        <taxon>Eukaryota</taxon>
        <taxon>Viridiplantae</taxon>
        <taxon>Streptophyta</taxon>
        <taxon>Embryophyta</taxon>
        <taxon>Tracheophyta</taxon>
        <taxon>Spermatophyta</taxon>
        <taxon>Magnoliopsida</taxon>
        <taxon>eudicotyledons</taxon>
        <taxon>Gunneridae</taxon>
        <taxon>Pentapetalae</taxon>
        <taxon>asterids</taxon>
        <taxon>Ericales</taxon>
        <taxon>Ericaceae</taxon>
        <taxon>Ericoideae</taxon>
        <taxon>Rhodoreae</taxon>
        <taxon>Rhododendron</taxon>
    </lineage>
</organism>